<dbReference type="Pfam" id="PF00391">
    <property type="entry name" value="PEP-utilizers"/>
    <property type="match status" value="1"/>
</dbReference>
<dbReference type="Pfam" id="PF01326">
    <property type="entry name" value="PPDK_N"/>
    <property type="match status" value="1"/>
</dbReference>
<feature type="region of interest" description="Disordered" evidence="1">
    <location>
        <begin position="741"/>
        <end position="763"/>
    </location>
</feature>
<dbReference type="InterPro" id="IPR051549">
    <property type="entry name" value="PEP_Utilizing_Enz"/>
</dbReference>
<comment type="caution">
    <text evidence="4">The sequence shown here is derived from an EMBL/GenBank/DDBJ whole genome shotgun (WGS) entry which is preliminary data.</text>
</comment>
<dbReference type="NCBIfam" id="NF004881">
    <property type="entry name" value="PRK06241.2-2"/>
    <property type="match status" value="1"/>
</dbReference>
<dbReference type="SUPFAM" id="SSF52009">
    <property type="entry name" value="Phosphohistidine domain"/>
    <property type="match status" value="1"/>
</dbReference>
<dbReference type="InterPro" id="IPR013815">
    <property type="entry name" value="ATP_grasp_subdomain_1"/>
</dbReference>
<dbReference type="Proteomes" id="UP000653674">
    <property type="component" value="Unassembled WGS sequence"/>
</dbReference>
<gene>
    <name evidence="4" type="ORF">Pfl04_50920</name>
</gene>
<dbReference type="RefSeq" id="WP_168077054.1">
    <property type="nucleotide sequence ID" value="NZ_BAAAQJ010000007.1"/>
</dbReference>
<protein>
    <submittedName>
        <fullName evidence="4">Phosphoenolpyruvate synthase</fullName>
    </submittedName>
</protein>
<evidence type="ECO:0000259" key="2">
    <source>
        <dbReference type="Pfam" id="PF00391"/>
    </source>
</evidence>
<evidence type="ECO:0000256" key="1">
    <source>
        <dbReference type="SAM" id="MobiDB-lite"/>
    </source>
</evidence>
<sequence length="887" mass="97023">MTSQFLLNGQCGPEEFGGKAANLSRLSRAGFEVPAWTAIGTGVFDTYRKATGLGARIDAALAEVSADNADEVAAAIRAAFAATALDPASRAAVVDAYAEVAGGAIAVRSSAVGEDSTGLSYAGQYDSFLNVVGVDAVADRVRACWASTYSARSLTYRLLHDLPGQETGMAVILQRFVPAEVSGVLFTANVLSGRRDEMLISAVYGLGEGLVSGAVDADTVTVDRTSGAVTDVVVGEKRERITRAAGAGCRTERVEPGRRAALALTTAQIHLLRATGERIEELYGAPQDVEWAFADDRLYVLQARPITALPGGEGAGDDVRVWDNSNIIESYGEITAPLTFSFAREMYGRVYREYCSLLGVPRSQLALMEPDFASMLGYFDGRVYYNVLNWIKVIGLLPGYRLHRRILAAAMGVPETPVERAHRPRPLQYGSRLVTAGARARIAVTFGWYCLTVKPSVARFLRRFEAVYREVDAVDYARLPAAEVYRRFTQVERTLLAQWGRMAVLDNVIMLSYGVLYALTSRWLPDAPEWFRWHVVKVGADVGSTLPARRLIELARDLRRRPELAAAIRERPAREAYDWLRVAPGPSAARLRDGLDRYLHEFGYRSANELKLEEPDLREDPTLLMSMLRDALEVGDEPGPAVTEDADAYLDAHLRGPRRWVYERARRSVRAVLRERERVRFARTRAFGMARRMLTAIGADLARTGALSQARDVFFLRLEELRGAFTGTIDHRELRPLAQLRRDQQDRQRRLPAPPPRFVTTGGTYWGQRRADAATVDGAEAGDVLRGTPSSPGVATGEARVLDRPGDAGANIVVTYRTDPGWVGVLASATALLIERGSPLTHVAIAARELGVPTVVQIPRLTDRVATGTRLTVDGAAGTVTIHAEEA</sequence>
<dbReference type="InterPro" id="IPR008279">
    <property type="entry name" value="PEP-util_enz_mobile_dom"/>
</dbReference>
<dbReference type="GO" id="GO:0016301">
    <property type="term" value="F:kinase activity"/>
    <property type="evidence" value="ECO:0007669"/>
    <property type="project" value="InterPro"/>
</dbReference>
<dbReference type="AlphaFoldDB" id="A0A8J3LP48"/>
<evidence type="ECO:0000313" key="4">
    <source>
        <dbReference type="EMBL" id="GIG76688.1"/>
    </source>
</evidence>
<proteinExistence type="predicted"/>
<dbReference type="SUPFAM" id="SSF56059">
    <property type="entry name" value="Glutathione synthetase ATP-binding domain-like"/>
    <property type="match status" value="1"/>
</dbReference>
<dbReference type="InterPro" id="IPR002192">
    <property type="entry name" value="PPDK_AMP/ATP-bd"/>
</dbReference>
<dbReference type="Gene3D" id="3.30.470.20">
    <property type="entry name" value="ATP-grasp fold, B domain"/>
    <property type="match status" value="1"/>
</dbReference>
<dbReference type="Gene3D" id="3.30.1490.20">
    <property type="entry name" value="ATP-grasp fold, A domain"/>
    <property type="match status" value="1"/>
</dbReference>
<evidence type="ECO:0000259" key="3">
    <source>
        <dbReference type="Pfam" id="PF01326"/>
    </source>
</evidence>
<dbReference type="GO" id="GO:0005524">
    <property type="term" value="F:ATP binding"/>
    <property type="evidence" value="ECO:0007669"/>
    <property type="project" value="InterPro"/>
</dbReference>
<accession>A0A8J3LP48</accession>
<feature type="domain" description="PEP-utilising enzyme mobile" evidence="2">
    <location>
        <begin position="811"/>
        <end position="878"/>
    </location>
</feature>
<dbReference type="PANTHER" id="PTHR43615">
    <property type="entry name" value="PHOSPHOENOLPYRUVATE SYNTHASE-RELATED"/>
    <property type="match status" value="1"/>
</dbReference>
<dbReference type="PANTHER" id="PTHR43615:SF1">
    <property type="entry name" value="PPDK_N DOMAIN-CONTAINING PROTEIN"/>
    <property type="match status" value="1"/>
</dbReference>
<name>A0A8J3LP48_9ACTN</name>
<dbReference type="EMBL" id="BONU01000071">
    <property type="protein sequence ID" value="GIG76688.1"/>
    <property type="molecule type" value="Genomic_DNA"/>
</dbReference>
<dbReference type="Gene3D" id="3.50.30.10">
    <property type="entry name" value="Phosphohistidine domain"/>
    <property type="match status" value="1"/>
</dbReference>
<evidence type="ECO:0000313" key="5">
    <source>
        <dbReference type="Proteomes" id="UP000653674"/>
    </source>
</evidence>
<feature type="domain" description="Pyruvate phosphate dikinase AMP/ATP-binding" evidence="3">
    <location>
        <begin position="15"/>
        <end position="309"/>
    </location>
</feature>
<reference evidence="4" key="1">
    <citation type="submission" date="2021-01" db="EMBL/GenBank/DDBJ databases">
        <title>Whole genome shotgun sequence of Planosporangium flavigriseum NBRC 105377.</title>
        <authorList>
            <person name="Komaki H."/>
            <person name="Tamura T."/>
        </authorList>
    </citation>
    <scope>NUCLEOTIDE SEQUENCE</scope>
    <source>
        <strain evidence="4">NBRC 105377</strain>
    </source>
</reference>
<keyword evidence="5" id="KW-1185">Reference proteome</keyword>
<organism evidence="4 5">
    <name type="scientific">Planosporangium flavigriseum</name>
    <dbReference type="NCBI Taxonomy" id="373681"/>
    <lineage>
        <taxon>Bacteria</taxon>
        <taxon>Bacillati</taxon>
        <taxon>Actinomycetota</taxon>
        <taxon>Actinomycetes</taxon>
        <taxon>Micromonosporales</taxon>
        <taxon>Micromonosporaceae</taxon>
        <taxon>Planosporangium</taxon>
    </lineage>
</organism>
<dbReference type="InterPro" id="IPR036637">
    <property type="entry name" value="Phosphohistidine_dom_sf"/>
</dbReference>